<keyword evidence="3" id="KW-1185">Reference proteome</keyword>
<feature type="transmembrane region" description="Helical" evidence="1">
    <location>
        <begin position="21"/>
        <end position="42"/>
    </location>
</feature>
<dbReference type="EMBL" id="NWQG01000159">
    <property type="protein sequence ID" value="PDQ18921.1"/>
    <property type="molecule type" value="Genomic_DNA"/>
</dbReference>
<gene>
    <name evidence="2" type="ORF">CN311_22010</name>
</gene>
<organism evidence="2 3">
    <name type="scientific">Mesorhizobium sanjuanii</name>
    <dbReference type="NCBI Taxonomy" id="2037900"/>
    <lineage>
        <taxon>Bacteria</taxon>
        <taxon>Pseudomonadati</taxon>
        <taxon>Pseudomonadota</taxon>
        <taxon>Alphaproteobacteria</taxon>
        <taxon>Hyphomicrobiales</taxon>
        <taxon>Phyllobacteriaceae</taxon>
        <taxon>Mesorhizobium</taxon>
    </lineage>
</organism>
<evidence type="ECO:0000313" key="3">
    <source>
        <dbReference type="Proteomes" id="UP000219182"/>
    </source>
</evidence>
<keyword evidence="1" id="KW-1133">Transmembrane helix</keyword>
<protein>
    <submittedName>
        <fullName evidence="2">Uncharacterized protein</fullName>
    </submittedName>
</protein>
<keyword evidence="1" id="KW-0812">Transmembrane</keyword>
<dbReference type="Proteomes" id="UP000219182">
    <property type="component" value="Unassembled WGS sequence"/>
</dbReference>
<evidence type="ECO:0000256" key="1">
    <source>
        <dbReference type="SAM" id="Phobius"/>
    </source>
</evidence>
<reference evidence="2 3" key="1">
    <citation type="submission" date="2017-09" db="EMBL/GenBank/DDBJ databases">
        <title>Mesorhizobum sanjuanii sp. nov. isolated from nodules of Lotus tenuis in saline-alkaline lowlands of Flooding Pampa.</title>
        <authorList>
            <person name="Sannazzaro A.I."/>
            <person name="Torres Tejerizo G.A."/>
            <person name="Fontana F."/>
            <person name="Cumpa Velazquez L.M."/>
            <person name="Hansen L."/>
            <person name="Pistorio M."/>
            <person name="Estrella M.J."/>
        </authorList>
    </citation>
    <scope>NUCLEOTIDE SEQUENCE [LARGE SCALE GENOMIC DNA]</scope>
    <source>
        <strain evidence="2 3">BSA136</strain>
    </source>
</reference>
<dbReference type="AlphaFoldDB" id="A0A2A6FB92"/>
<comment type="caution">
    <text evidence="2">The sequence shown here is derived from an EMBL/GenBank/DDBJ whole genome shotgun (WGS) entry which is preliminary data.</text>
</comment>
<proteinExistence type="predicted"/>
<name>A0A2A6FB92_9HYPH</name>
<keyword evidence="1" id="KW-0472">Membrane</keyword>
<accession>A0A2A6FB92</accession>
<evidence type="ECO:0000313" key="2">
    <source>
        <dbReference type="EMBL" id="PDQ18921.1"/>
    </source>
</evidence>
<sequence length="48" mass="5336">MTKNLGNAQRNIPRETVNRSLVSRVAPAMFPLAVVVLGYLVGRQFFGF</sequence>